<dbReference type="InterPro" id="IPR009003">
    <property type="entry name" value="Peptidase_S1_PA"/>
</dbReference>
<reference evidence="25" key="1">
    <citation type="thesis" date="2020" institute="ProQuest LLC" country="789 East Eisenhower Parkway, Ann Arbor, MI, USA">
        <title>Comparative Genomics and Chromosome Evolution.</title>
        <authorList>
            <person name="Mudd A.B."/>
        </authorList>
    </citation>
    <scope>NUCLEOTIDE SEQUENCE</scope>
    <source>
        <strain evidence="25">HN-11 Male</strain>
        <tissue evidence="25">Kidney and liver</tissue>
    </source>
</reference>
<dbReference type="InterPro" id="IPR000001">
    <property type="entry name" value="Kringle"/>
</dbReference>
<comment type="caution">
    <text evidence="18">Lacks conserved residue(s) required for the propagation of feature annotation.</text>
</comment>
<dbReference type="InterPro" id="IPR018114">
    <property type="entry name" value="TRYPSIN_HIS"/>
</dbReference>
<dbReference type="InterPro" id="IPR033116">
    <property type="entry name" value="TRYPSIN_SER"/>
</dbReference>
<dbReference type="PROSITE" id="PS01186">
    <property type="entry name" value="EGF_2"/>
    <property type="match status" value="1"/>
</dbReference>
<evidence type="ECO:0000256" key="17">
    <source>
        <dbReference type="PIRSR" id="PIRSR001145-3"/>
    </source>
</evidence>
<feature type="disulfide bond" evidence="17">
    <location>
        <begin position="189"/>
        <end position="213"/>
    </location>
</feature>
<dbReference type="PROSITE" id="PS00134">
    <property type="entry name" value="TRYPSIN_HIS"/>
    <property type="match status" value="1"/>
</dbReference>
<keyword evidence="4 18" id="KW-0245">EGF-like domain</keyword>
<dbReference type="GO" id="GO:0046872">
    <property type="term" value="F:metal ion binding"/>
    <property type="evidence" value="ECO:0007669"/>
    <property type="project" value="UniProtKB-KW"/>
</dbReference>
<dbReference type="GO" id="GO:1901701">
    <property type="term" value="P:cellular response to oxygen-containing compound"/>
    <property type="evidence" value="ECO:0007669"/>
    <property type="project" value="UniProtKB-ARBA"/>
</dbReference>
<evidence type="ECO:0000256" key="19">
    <source>
        <dbReference type="PROSITE-ProRule" id="PRU00121"/>
    </source>
</evidence>
<feature type="active site" description="Charge relay system" evidence="16">
    <location>
        <position position="415"/>
    </location>
</feature>
<dbReference type="SMART" id="SM00020">
    <property type="entry name" value="Tryp_SPc"/>
    <property type="match status" value="1"/>
</dbReference>
<evidence type="ECO:0000313" key="26">
    <source>
        <dbReference type="Proteomes" id="UP000770717"/>
    </source>
</evidence>
<dbReference type="SUPFAM" id="SSF57440">
    <property type="entry name" value="Kringle-like"/>
    <property type="match status" value="2"/>
</dbReference>
<feature type="disulfide bond" evidence="17">
    <location>
        <begin position="53"/>
        <end position="81"/>
    </location>
</feature>
<dbReference type="PROSITE" id="PS00021">
    <property type="entry name" value="KRINGLE_1"/>
    <property type="match status" value="2"/>
</dbReference>
<evidence type="ECO:0000256" key="13">
    <source>
        <dbReference type="ARBA" id="ARBA00023180"/>
    </source>
</evidence>
<dbReference type="PROSITE" id="PS00022">
    <property type="entry name" value="EGF_1"/>
    <property type="match status" value="1"/>
</dbReference>
<comment type="catalytic activity">
    <reaction evidence="1 15">
        <text>Specific cleavage of Arg-|-Val bond in plasminogen to form plasmin.</text>
        <dbReference type="EC" id="3.4.21.68"/>
    </reaction>
</comment>
<dbReference type="EC" id="3.4.21.68" evidence="15"/>
<evidence type="ECO:0000256" key="20">
    <source>
        <dbReference type="SAM" id="SignalP"/>
    </source>
</evidence>
<keyword evidence="13" id="KW-0325">Glycoprotein</keyword>
<dbReference type="Pfam" id="PF00008">
    <property type="entry name" value="EGF"/>
    <property type="match status" value="1"/>
</dbReference>
<accession>A0A8J6KD71</accession>
<dbReference type="GO" id="GO:0014909">
    <property type="term" value="P:smooth muscle cell migration"/>
    <property type="evidence" value="ECO:0007669"/>
    <property type="project" value="TreeGrafter"/>
</dbReference>
<evidence type="ECO:0000256" key="3">
    <source>
        <dbReference type="ARBA" id="ARBA00022525"/>
    </source>
</evidence>
<dbReference type="PROSITE" id="PS50240">
    <property type="entry name" value="TRYPSIN_DOM"/>
    <property type="match status" value="1"/>
</dbReference>
<evidence type="ECO:0000256" key="18">
    <source>
        <dbReference type="PROSITE-ProRule" id="PRU00076"/>
    </source>
</evidence>
<evidence type="ECO:0000256" key="11">
    <source>
        <dbReference type="ARBA" id="ARBA00022837"/>
    </source>
</evidence>
<evidence type="ECO:0000256" key="16">
    <source>
        <dbReference type="PIRSR" id="PIRSR001145-1"/>
    </source>
</evidence>
<feature type="disulfide bond" evidence="17">
    <location>
        <begin position="512"/>
        <end position="540"/>
    </location>
</feature>
<dbReference type="Pfam" id="PF00089">
    <property type="entry name" value="Trypsin"/>
    <property type="match status" value="1"/>
</dbReference>
<dbReference type="GO" id="GO:0004252">
    <property type="term" value="F:serine-type endopeptidase activity"/>
    <property type="evidence" value="ECO:0007669"/>
    <property type="project" value="UniProtKB-UniRule"/>
</dbReference>
<feature type="signal peptide" evidence="20">
    <location>
        <begin position="1"/>
        <end position="28"/>
    </location>
</feature>
<dbReference type="Gene3D" id="2.40.20.10">
    <property type="entry name" value="Plasminogen Kringle 4"/>
    <property type="match status" value="2"/>
</dbReference>
<feature type="domain" description="Fibronectin type-I" evidence="24">
    <location>
        <begin position="51"/>
        <end position="91"/>
    </location>
</feature>
<feature type="disulfide bond" evidence="17">
    <location>
        <begin position="225"/>
        <end position="306"/>
    </location>
</feature>
<evidence type="ECO:0000259" key="21">
    <source>
        <dbReference type="PROSITE" id="PS50026"/>
    </source>
</evidence>
<dbReference type="PROSITE" id="PS50070">
    <property type="entry name" value="KRINGLE_2"/>
    <property type="match status" value="2"/>
</dbReference>
<dbReference type="GO" id="GO:0033993">
    <property type="term" value="P:response to lipid"/>
    <property type="evidence" value="ECO:0007669"/>
    <property type="project" value="UniProtKB-ARBA"/>
</dbReference>
<evidence type="ECO:0000256" key="7">
    <source>
        <dbReference type="ARBA" id="ARBA00022723"/>
    </source>
</evidence>
<name>A0A8J6KD71_ELECQ</name>
<organism evidence="25 26">
    <name type="scientific">Eleutherodactylus coqui</name>
    <name type="common">Puerto Rican coqui</name>
    <dbReference type="NCBI Taxonomy" id="57060"/>
    <lineage>
        <taxon>Eukaryota</taxon>
        <taxon>Metazoa</taxon>
        <taxon>Chordata</taxon>
        <taxon>Craniata</taxon>
        <taxon>Vertebrata</taxon>
        <taxon>Euteleostomi</taxon>
        <taxon>Amphibia</taxon>
        <taxon>Batrachia</taxon>
        <taxon>Anura</taxon>
        <taxon>Neobatrachia</taxon>
        <taxon>Hyloidea</taxon>
        <taxon>Eleutherodactylidae</taxon>
        <taxon>Eleutherodactylinae</taxon>
        <taxon>Eleutherodactylus</taxon>
        <taxon>Eleutherodactylus</taxon>
    </lineage>
</organism>
<dbReference type="InterPro" id="IPR018056">
    <property type="entry name" value="Kringle_CS"/>
</dbReference>
<evidence type="ECO:0000256" key="10">
    <source>
        <dbReference type="ARBA" id="ARBA00022825"/>
    </source>
</evidence>
<feature type="disulfide bond" evidence="17 18">
    <location>
        <begin position="120"/>
        <end position="129"/>
    </location>
</feature>
<keyword evidence="9 15" id="KW-0378">Hydrolase</keyword>
<feature type="disulfide bond" evidence="17">
    <location>
        <begin position="96"/>
        <end position="107"/>
    </location>
</feature>
<dbReference type="Proteomes" id="UP000770717">
    <property type="component" value="Unassembled WGS sequence"/>
</dbReference>
<feature type="disulfide bond" evidence="17">
    <location>
        <begin position="277"/>
        <end position="301"/>
    </location>
</feature>
<dbReference type="InterPro" id="IPR050127">
    <property type="entry name" value="Serine_Proteases_S1"/>
</dbReference>
<evidence type="ECO:0000256" key="9">
    <source>
        <dbReference type="ARBA" id="ARBA00022801"/>
    </source>
</evidence>
<dbReference type="InterPro" id="IPR001314">
    <property type="entry name" value="Peptidase_S1A"/>
</dbReference>
<feature type="disulfide bond" evidence="17">
    <location>
        <begin position="246"/>
        <end position="288"/>
    </location>
</feature>
<dbReference type="Gene3D" id="2.10.70.10">
    <property type="entry name" value="Complement Module, domain 1"/>
    <property type="match status" value="1"/>
</dbReference>
<dbReference type="PRINTS" id="PR00722">
    <property type="entry name" value="CHYMOTRYPSIN"/>
</dbReference>
<dbReference type="PROSITE" id="PS50026">
    <property type="entry name" value="EGF_3"/>
    <property type="match status" value="1"/>
</dbReference>
<feature type="domain" description="EGF-like" evidence="21">
    <location>
        <begin position="92"/>
        <end position="130"/>
    </location>
</feature>
<dbReference type="CDD" id="cd00108">
    <property type="entry name" value="KR"/>
    <property type="match status" value="2"/>
</dbReference>
<feature type="disulfide bond" evidence="17 18">
    <location>
        <begin position="101"/>
        <end position="118"/>
    </location>
</feature>
<keyword evidence="3 15" id="KW-0964">Secreted</keyword>
<dbReference type="SMART" id="SM00058">
    <property type="entry name" value="FN1"/>
    <property type="match status" value="1"/>
</dbReference>
<dbReference type="GO" id="GO:0031639">
    <property type="term" value="P:plasminogen activation"/>
    <property type="evidence" value="ECO:0007669"/>
    <property type="project" value="InterPro"/>
</dbReference>
<dbReference type="InterPro" id="IPR038178">
    <property type="entry name" value="Kringle_sf"/>
</dbReference>
<dbReference type="InterPro" id="IPR026280">
    <property type="entry name" value="Tissue_plasm_act"/>
</dbReference>
<keyword evidence="8 20" id="KW-0732">Signal</keyword>
<feature type="chain" id="PRO_5035252810" description="Plasminogen activator" evidence="20">
    <location>
        <begin position="29"/>
        <end position="568"/>
    </location>
</feature>
<dbReference type="Pfam" id="PF00051">
    <property type="entry name" value="Kringle"/>
    <property type="match status" value="2"/>
</dbReference>
<dbReference type="GO" id="GO:0005615">
    <property type="term" value="C:extracellular space"/>
    <property type="evidence" value="ECO:0007669"/>
    <property type="project" value="TreeGrafter"/>
</dbReference>
<evidence type="ECO:0000256" key="2">
    <source>
        <dbReference type="ARBA" id="ARBA00004613"/>
    </source>
</evidence>
<feature type="disulfide bond" evidence="17">
    <location>
        <begin position="351"/>
        <end position="367"/>
    </location>
</feature>
<evidence type="ECO:0000259" key="24">
    <source>
        <dbReference type="PROSITE" id="PS51091"/>
    </source>
</evidence>
<feature type="disulfide bond" evidence="17">
    <location>
        <begin position="137"/>
        <end position="218"/>
    </location>
</feature>
<feature type="active site" description="Charge relay system" evidence="16">
    <location>
        <position position="516"/>
    </location>
</feature>
<dbReference type="FunFam" id="2.40.20.10:FF:000001">
    <property type="entry name" value="Urokinase-type plasminogen activator"/>
    <property type="match status" value="2"/>
</dbReference>
<dbReference type="PROSITE" id="PS00135">
    <property type="entry name" value="TRYPSIN_SER"/>
    <property type="match status" value="1"/>
</dbReference>
<comment type="caution">
    <text evidence="25">The sequence shown here is derived from an EMBL/GenBank/DDBJ whole genome shotgun (WGS) entry which is preliminary data.</text>
</comment>
<dbReference type="InterPro" id="IPR013806">
    <property type="entry name" value="Kringle-like"/>
</dbReference>
<protein>
    <recommendedName>
        <fullName evidence="15">Plasminogen activator</fullName>
        <ecNumber evidence="15">3.4.21.68</ecNumber>
    </recommendedName>
</protein>
<dbReference type="Gene3D" id="2.10.25.10">
    <property type="entry name" value="Laminin"/>
    <property type="match status" value="1"/>
</dbReference>
<dbReference type="Gene3D" id="2.40.10.10">
    <property type="entry name" value="Trypsin-like serine proteases"/>
    <property type="match status" value="2"/>
</dbReference>
<evidence type="ECO:0000259" key="23">
    <source>
        <dbReference type="PROSITE" id="PS50240"/>
    </source>
</evidence>
<feature type="disulfide bond" evidence="17">
    <location>
        <begin position="359"/>
        <end position="428"/>
    </location>
</feature>
<keyword evidence="26" id="KW-1185">Reference proteome</keyword>
<comment type="subcellular location">
    <subcellularLocation>
        <location evidence="2 15">Secreted</location>
    </subcellularLocation>
</comment>
<feature type="domain" description="Kringle" evidence="22">
    <location>
        <begin position="224"/>
        <end position="306"/>
    </location>
</feature>
<gene>
    <name evidence="25" type="ORF">GDO78_004910</name>
</gene>
<dbReference type="InterPro" id="IPR000083">
    <property type="entry name" value="Fibronectin_type1"/>
</dbReference>
<keyword evidence="10 15" id="KW-0720">Serine protease</keyword>
<dbReference type="PROSITE" id="PS51091">
    <property type="entry name" value="FN1_2"/>
    <property type="match status" value="1"/>
</dbReference>
<dbReference type="InterPro" id="IPR043504">
    <property type="entry name" value="Peptidase_S1_PA_chymotrypsin"/>
</dbReference>
<keyword evidence="14 15" id="KW-0617">Plasminogen activation</keyword>
<dbReference type="Pfam" id="PF00039">
    <property type="entry name" value="fn1"/>
    <property type="match status" value="1"/>
</dbReference>
<dbReference type="SUPFAM" id="SSF57603">
    <property type="entry name" value="FnI-like domain"/>
    <property type="match status" value="1"/>
</dbReference>
<evidence type="ECO:0000256" key="15">
    <source>
        <dbReference type="PIRNR" id="PIRNR001145"/>
    </source>
</evidence>
<evidence type="ECO:0000259" key="22">
    <source>
        <dbReference type="PROSITE" id="PS50070"/>
    </source>
</evidence>
<keyword evidence="11" id="KW-0106">Calcium</keyword>
<dbReference type="PRINTS" id="PR00018">
    <property type="entry name" value="KRINGLE"/>
</dbReference>
<keyword evidence="5 19" id="KW-0420">Kringle</keyword>
<dbReference type="CDD" id="cd00061">
    <property type="entry name" value="FN1"/>
    <property type="match status" value="1"/>
</dbReference>
<evidence type="ECO:0000256" key="1">
    <source>
        <dbReference type="ARBA" id="ARBA00001538"/>
    </source>
</evidence>
<feature type="domain" description="Kringle" evidence="22">
    <location>
        <begin position="136"/>
        <end position="218"/>
    </location>
</feature>
<evidence type="ECO:0000256" key="4">
    <source>
        <dbReference type="ARBA" id="ARBA00022536"/>
    </source>
</evidence>
<evidence type="ECO:0000256" key="6">
    <source>
        <dbReference type="ARBA" id="ARBA00022670"/>
    </source>
</evidence>
<keyword evidence="6 15" id="KW-0645">Protease</keyword>
<feature type="disulfide bond" evidence="17">
    <location>
        <begin position="79"/>
        <end position="88"/>
    </location>
</feature>
<feature type="disulfide bond" evidence="17">
    <location>
        <begin position="453"/>
        <end position="522"/>
    </location>
</feature>
<dbReference type="PANTHER" id="PTHR24264">
    <property type="entry name" value="TRYPSIN-RELATED"/>
    <property type="match status" value="1"/>
</dbReference>
<feature type="domain" description="Peptidase S1" evidence="23">
    <location>
        <begin position="322"/>
        <end position="564"/>
    </location>
</feature>
<feature type="active site" description="Charge relay system" evidence="16">
    <location>
        <position position="366"/>
    </location>
</feature>
<dbReference type="InterPro" id="IPR001254">
    <property type="entry name" value="Trypsin_dom"/>
</dbReference>
<dbReference type="OrthoDB" id="6020543at2759"/>
<evidence type="ECO:0000256" key="8">
    <source>
        <dbReference type="ARBA" id="ARBA00022729"/>
    </source>
</evidence>
<dbReference type="CDD" id="cd00190">
    <property type="entry name" value="Tryp_SPc"/>
    <property type="match status" value="1"/>
</dbReference>
<dbReference type="PIRSF" id="PIRSF001145">
    <property type="entry name" value="Tissue_plasm_act"/>
    <property type="match status" value="1"/>
</dbReference>
<feature type="disulfide bond" evidence="17">
    <location>
        <begin position="158"/>
        <end position="200"/>
    </location>
</feature>
<feature type="disulfide bond" evidence="17">
    <location>
        <begin position="485"/>
        <end position="501"/>
    </location>
</feature>
<dbReference type="SMART" id="SM00181">
    <property type="entry name" value="EGF"/>
    <property type="match status" value="1"/>
</dbReference>
<evidence type="ECO:0000256" key="12">
    <source>
        <dbReference type="ARBA" id="ARBA00023157"/>
    </source>
</evidence>
<dbReference type="PROSITE" id="PS01253">
    <property type="entry name" value="FN1_1"/>
    <property type="match status" value="1"/>
</dbReference>
<evidence type="ECO:0000256" key="5">
    <source>
        <dbReference type="ARBA" id="ARBA00022572"/>
    </source>
</evidence>
<dbReference type="AlphaFoldDB" id="A0A8J6KD71"/>
<feature type="disulfide bond" description="Interchain (between A and B chains)" evidence="17">
    <location>
        <begin position="309"/>
        <end position="439"/>
    </location>
</feature>
<proteinExistence type="inferred from homology"/>
<evidence type="ECO:0000256" key="14">
    <source>
        <dbReference type="ARBA" id="ARBA00023202"/>
    </source>
</evidence>
<dbReference type="CDD" id="cd00054">
    <property type="entry name" value="EGF_CA"/>
    <property type="match status" value="1"/>
</dbReference>
<keyword evidence="7" id="KW-0479">Metal-binding</keyword>
<sequence length="568" mass="64096">MQKIKRLLLGHRAMTILLILLLGEVVSSIKVSPIKEVLHHRETRGTRTNKSQCTERPSGRIYTAGDTWLRPAGRRVEFCRCNDGRIRCHSVPVMDCNEIKCYNGGRCVKALYSPNYLCKCLSGFTGEHCETDTLASCYEGSGQFYRGNYSRTNSGLVCLNWNSLELNEKIYKAQHKDAEQLGLGNHNYCRNPDGDKKPWCYIFKNGKYIWDYCSVPTCKANTTDCYSERGTTYQGSTSTTLSGDSCLRWDSPLVKTKQFSAWQGNARTLGLGSHNYCRNPDNDMRPWCHVMNGSAASWEFCDVARCSTCGIRRPQLKPRFKIARGRSTHITSHPWTAAIFRFSKNAEYFRCGGTLIHPCWVVTAAHCFHEEQSPKLLRVKLGRTVRLEPGEEEQSFTVEQLYIHPQFDDYTFDNDIALLKLKSSSGSCAMETDSARPACMPVRDQALPDWTECEIAGFGKHEHNSAFLSKQLKEGRVRLFPDKLCTPQQLADRTVTANMLCAGDTVNQDDACQGDSGGPLVCPIDGRMHLIGVISWGEECGVKDKPGVYTRVTRYIDWIEQKTGIRLN</sequence>
<dbReference type="InterPro" id="IPR000742">
    <property type="entry name" value="EGF"/>
</dbReference>
<keyword evidence="12 17" id="KW-1015">Disulfide bond</keyword>
<dbReference type="EMBL" id="WNTK01000002">
    <property type="protein sequence ID" value="KAG9488617.1"/>
    <property type="molecule type" value="Genomic_DNA"/>
</dbReference>
<dbReference type="SUPFAM" id="SSF50494">
    <property type="entry name" value="Trypsin-like serine proteases"/>
    <property type="match status" value="1"/>
</dbReference>
<dbReference type="PANTHER" id="PTHR24264:SF42">
    <property type="entry name" value="TISSUE-TYPE PLASMINOGEN ACTIVATOR"/>
    <property type="match status" value="1"/>
</dbReference>
<evidence type="ECO:0000313" key="25">
    <source>
        <dbReference type="EMBL" id="KAG9488617.1"/>
    </source>
</evidence>
<dbReference type="SMART" id="SM00130">
    <property type="entry name" value="KR"/>
    <property type="match status" value="2"/>
</dbReference>
<comment type="similarity">
    <text evidence="15">Belongs to the peptidase S1 family.</text>
</comment>
<dbReference type="FunFam" id="2.40.10.10:FF:000003">
    <property type="entry name" value="Transmembrane serine protease 3"/>
    <property type="match status" value="1"/>
</dbReference>